<name>A0A3D1JIQ5_9CHLR</name>
<feature type="binding site" evidence="3">
    <location>
        <position position="157"/>
    </location>
    <ligand>
        <name>Cu cation</name>
        <dbReference type="ChEBI" id="CHEBI:23378"/>
    </ligand>
</feature>
<dbReference type="SUPFAM" id="SSF52833">
    <property type="entry name" value="Thioredoxin-like"/>
    <property type="match status" value="1"/>
</dbReference>
<dbReference type="EMBL" id="DPBP01000042">
    <property type="protein sequence ID" value="HCE18460.1"/>
    <property type="molecule type" value="Genomic_DNA"/>
</dbReference>
<evidence type="ECO:0000256" key="4">
    <source>
        <dbReference type="PIRSR" id="PIRSR603782-2"/>
    </source>
</evidence>
<comment type="similarity">
    <text evidence="1">Belongs to the SCO1/2 family.</text>
</comment>
<dbReference type="Gene3D" id="3.40.30.10">
    <property type="entry name" value="Glutaredoxin"/>
    <property type="match status" value="1"/>
</dbReference>
<dbReference type="CDD" id="cd02968">
    <property type="entry name" value="SCO"/>
    <property type="match status" value="1"/>
</dbReference>
<evidence type="ECO:0000259" key="5">
    <source>
        <dbReference type="PROSITE" id="PS51352"/>
    </source>
</evidence>
<dbReference type="Proteomes" id="UP000264141">
    <property type="component" value="Unassembled WGS sequence"/>
</dbReference>
<feature type="domain" description="Thioredoxin" evidence="5">
    <location>
        <begin position="14"/>
        <end position="192"/>
    </location>
</feature>
<evidence type="ECO:0000256" key="3">
    <source>
        <dbReference type="PIRSR" id="PIRSR603782-1"/>
    </source>
</evidence>
<protein>
    <submittedName>
        <fullName evidence="6">SCO family protein</fullName>
    </submittedName>
</protein>
<feature type="disulfide bond" description="Redox-active" evidence="4">
    <location>
        <begin position="68"/>
        <end position="72"/>
    </location>
</feature>
<evidence type="ECO:0000313" key="7">
    <source>
        <dbReference type="Proteomes" id="UP000264141"/>
    </source>
</evidence>
<dbReference type="PROSITE" id="PS51352">
    <property type="entry name" value="THIOREDOXIN_2"/>
    <property type="match status" value="1"/>
</dbReference>
<accession>A0A3D1JIQ5</accession>
<dbReference type="InterPro" id="IPR003782">
    <property type="entry name" value="SCO1/SenC"/>
</dbReference>
<dbReference type="PANTHER" id="PTHR12151">
    <property type="entry name" value="ELECTRON TRANSPORT PROTIN SCO1/SENC FAMILY MEMBER"/>
    <property type="match status" value="1"/>
</dbReference>
<sequence>MHRSFWLLVIGVLTGLVVAITAFSLQPHALRGSVIDPPIPAPEIALGDFRLSEQRGKTVLLFFGYTYCPDVCPATLGEMKQVLKGLGALADRVTPVFITVDPQRDTPEKLAGYTAAFDPRILGLTGSLSELESVWQAYGVYRAEQPAGKGGQYLVDHSARLYLIDPQGNLRVTYAFGTPVEDLLSDIKSIIRNSR</sequence>
<dbReference type="AlphaFoldDB" id="A0A3D1JIQ5"/>
<keyword evidence="3" id="KW-0479">Metal-binding</keyword>
<keyword evidence="4" id="KW-1015">Disulfide bond</keyword>
<feature type="binding site" evidence="3">
    <location>
        <position position="68"/>
    </location>
    <ligand>
        <name>Cu cation</name>
        <dbReference type="ChEBI" id="CHEBI:23378"/>
    </ligand>
</feature>
<evidence type="ECO:0000313" key="6">
    <source>
        <dbReference type="EMBL" id="HCE18460.1"/>
    </source>
</evidence>
<reference evidence="6 7" key="1">
    <citation type="journal article" date="2018" name="Nat. Biotechnol.">
        <title>A standardized bacterial taxonomy based on genome phylogeny substantially revises the tree of life.</title>
        <authorList>
            <person name="Parks D.H."/>
            <person name="Chuvochina M."/>
            <person name="Waite D.W."/>
            <person name="Rinke C."/>
            <person name="Skarshewski A."/>
            <person name="Chaumeil P.A."/>
            <person name="Hugenholtz P."/>
        </authorList>
    </citation>
    <scope>NUCLEOTIDE SEQUENCE [LARGE SCALE GENOMIC DNA]</scope>
    <source>
        <strain evidence="6">UBA8781</strain>
    </source>
</reference>
<proteinExistence type="inferred from homology"/>
<dbReference type="FunFam" id="3.40.30.10:FF:000013">
    <property type="entry name" value="Blast:Protein SCO1 homolog, mitochondrial"/>
    <property type="match status" value="1"/>
</dbReference>
<evidence type="ECO:0000256" key="2">
    <source>
        <dbReference type="ARBA" id="ARBA00023008"/>
    </source>
</evidence>
<comment type="caution">
    <text evidence="6">The sequence shown here is derived from an EMBL/GenBank/DDBJ whole genome shotgun (WGS) entry which is preliminary data.</text>
</comment>
<dbReference type="InterPro" id="IPR013766">
    <property type="entry name" value="Thioredoxin_domain"/>
</dbReference>
<gene>
    <name evidence="6" type="ORF">DEQ80_11420</name>
</gene>
<dbReference type="PANTHER" id="PTHR12151:SF25">
    <property type="entry name" value="LINALOOL DEHYDRATASE_ISOMERASE DOMAIN-CONTAINING PROTEIN"/>
    <property type="match status" value="1"/>
</dbReference>
<dbReference type="GO" id="GO:0046872">
    <property type="term" value="F:metal ion binding"/>
    <property type="evidence" value="ECO:0007669"/>
    <property type="project" value="UniProtKB-KW"/>
</dbReference>
<organism evidence="6 7">
    <name type="scientific">Anaerolinea thermolimosa</name>
    <dbReference type="NCBI Taxonomy" id="229919"/>
    <lineage>
        <taxon>Bacteria</taxon>
        <taxon>Bacillati</taxon>
        <taxon>Chloroflexota</taxon>
        <taxon>Anaerolineae</taxon>
        <taxon>Anaerolineales</taxon>
        <taxon>Anaerolineaceae</taxon>
        <taxon>Anaerolinea</taxon>
    </lineage>
</organism>
<dbReference type="Pfam" id="PF02630">
    <property type="entry name" value="SCO1-SenC"/>
    <property type="match status" value="1"/>
</dbReference>
<dbReference type="InterPro" id="IPR036249">
    <property type="entry name" value="Thioredoxin-like_sf"/>
</dbReference>
<evidence type="ECO:0000256" key="1">
    <source>
        <dbReference type="ARBA" id="ARBA00010996"/>
    </source>
</evidence>
<dbReference type="STRING" id="229919.GCA_001050195_00294"/>
<keyword evidence="2 3" id="KW-0186">Copper</keyword>
<feature type="binding site" evidence="3">
    <location>
        <position position="72"/>
    </location>
    <ligand>
        <name>Cu cation</name>
        <dbReference type="ChEBI" id="CHEBI:23378"/>
    </ligand>
</feature>